<sequence length="107" mass="12233">MGGPVPSILSSFTRVEVDDRLHERSSSGDESQAHWTETEVSPLKWLEKPQVYASESKKWIGLQEWTMKLSILKASYLSNQSTKTLMMECSSLVKKLHALHLVNPRQY</sequence>
<dbReference type="AlphaFoldDB" id="A0A2R6WMR7"/>
<dbReference type="EMBL" id="KZ772745">
    <property type="protein sequence ID" value="PTQ35136.1"/>
    <property type="molecule type" value="Genomic_DNA"/>
</dbReference>
<dbReference type="Proteomes" id="UP000244005">
    <property type="component" value="Unassembled WGS sequence"/>
</dbReference>
<keyword evidence="2" id="KW-1185">Reference proteome</keyword>
<evidence type="ECO:0000313" key="1">
    <source>
        <dbReference type="EMBL" id="PTQ35136.1"/>
    </source>
</evidence>
<organism evidence="1 2">
    <name type="scientific">Marchantia polymorpha</name>
    <name type="common">Common liverwort</name>
    <name type="synonym">Marchantia aquatica</name>
    <dbReference type="NCBI Taxonomy" id="3197"/>
    <lineage>
        <taxon>Eukaryota</taxon>
        <taxon>Viridiplantae</taxon>
        <taxon>Streptophyta</taxon>
        <taxon>Embryophyta</taxon>
        <taxon>Marchantiophyta</taxon>
        <taxon>Marchantiopsida</taxon>
        <taxon>Marchantiidae</taxon>
        <taxon>Marchantiales</taxon>
        <taxon>Marchantiaceae</taxon>
        <taxon>Marchantia</taxon>
    </lineage>
</organism>
<accession>A0A2R6WMR7</accession>
<reference evidence="2" key="1">
    <citation type="journal article" date="2017" name="Cell">
        <title>Insights into land plant evolution garnered from the Marchantia polymorpha genome.</title>
        <authorList>
            <person name="Bowman J.L."/>
            <person name="Kohchi T."/>
            <person name="Yamato K.T."/>
            <person name="Jenkins J."/>
            <person name="Shu S."/>
            <person name="Ishizaki K."/>
            <person name="Yamaoka S."/>
            <person name="Nishihama R."/>
            <person name="Nakamura Y."/>
            <person name="Berger F."/>
            <person name="Adam C."/>
            <person name="Aki S.S."/>
            <person name="Althoff F."/>
            <person name="Araki T."/>
            <person name="Arteaga-Vazquez M.A."/>
            <person name="Balasubrmanian S."/>
            <person name="Barry K."/>
            <person name="Bauer D."/>
            <person name="Boehm C.R."/>
            <person name="Briginshaw L."/>
            <person name="Caballero-Perez J."/>
            <person name="Catarino B."/>
            <person name="Chen F."/>
            <person name="Chiyoda S."/>
            <person name="Chovatia M."/>
            <person name="Davies K.M."/>
            <person name="Delmans M."/>
            <person name="Demura T."/>
            <person name="Dierschke T."/>
            <person name="Dolan L."/>
            <person name="Dorantes-Acosta A.E."/>
            <person name="Eklund D.M."/>
            <person name="Florent S.N."/>
            <person name="Flores-Sandoval E."/>
            <person name="Fujiyama A."/>
            <person name="Fukuzawa H."/>
            <person name="Galik B."/>
            <person name="Grimanelli D."/>
            <person name="Grimwood J."/>
            <person name="Grossniklaus U."/>
            <person name="Hamada T."/>
            <person name="Haseloff J."/>
            <person name="Hetherington A.J."/>
            <person name="Higo A."/>
            <person name="Hirakawa Y."/>
            <person name="Hundley H.N."/>
            <person name="Ikeda Y."/>
            <person name="Inoue K."/>
            <person name="Inoue S.I."/>
            <person name="Ishida S."/>
            <person name="Jia Q."/>
            <person name="Kakita M."/>
            <person name="Kanazawa T."/>
            <person name="Kawai Y."/>
            <person name="Kawashima T."/>
            <person name="Kennedy M."/>
            <person name="Kinose K."/>
            <person name="Kinoshita T."/>
            <person name="Kohara Y."/>
            <person name="Koide E."/>
            <person name="Komatsu K."/>
            <person name="Kopischke S."/>
            <person name="Kubo M."/>
            <person name="Kyozuka J."/>
            <person name="Lagercrantz U."/>
            <person name="Lin S.S."/>
            <person name="Lindquist E."/>
            <person name="Lipzen A.M."/>
            <person name="Lu C.W."/>
            <person name="De Luna E."/>
            <person name="Martienssen R.A."/>
            <person name="Minamino N."/>
            <person name="Mizutani M."/>
            <person name="Mizutani M."/>
            <person name="Mochizuki N."/>
            <person name="Monte I."/>
            <person name="Mosher R."/>
            <person name="Nagasaki H."/>
            <person name="Nakagami H."/>
            <person name="Naramoto S."/>
            <person name="Nishitani K."/>
            <person name="Ohtani M."/>
            <person name="Okamoto T."/>
            <person name="Okumura M."/>
            <person name="Phillips J."/>
            <person name="Pollak B."/>
            <person name="Reinders A."/>
            <person name="Rovekamp M."/>
            <person name="Sano R."/>
            <person name="Sawa S."/>
            <person name="Schmid M.W."/>
            <person name="Shirakawa M."/>
            <person name="Solano R."/>
            <person name="Spunde A."/>
            <person name="Suetsugu N."/>
            <person name="Sugano S."/>
            <person name="Sugiyama A."/>
            <person name="Sun R."/>
            <person name="Suzuki Y."/>
            <person name="Takenaka M."/>
            <person name="Takezawa D."/>
            <person name="Tomogane H."/>
            <person name="Tsuzuki M."/>
            <person name="Ueda T."/>
            <person name="Umeda M."/>
            <person name="Ward J.M."/>
            <person name="Watanabe Y."/>
            <person name="Yazaki K."/>
            <person name="Yokoyama R."/>
            <person name="Yoshitake Y."/>
            <person name="Yotsui I."/>
            <person name="Zachgo S."/>
            <person name="Schmutz J."/>
        </authorList>
    </citation>
    <scope>NUCLEOTIDE SEQUENCE [LARGE SCALE GENOMIC DNA]</scope>
    <source>
        <strain evidence="2">Tak-1</strain>
    </source>
</reference>
<dbReference type="Gramene" id="Mp5g19280.1">
    <property type="protein sequence ID" value="Mp5g19280.1.cds"/>
    <property type="gene ID" value="Mp5g19280"/>
</dbReference>
<name>A0A2R6WMR7_MARPO</name>
<evidence type="ECO:0000313" key="2">
    <source>
        <dbReference type="Proteomes" id="UP000244005"/>
    </source>
</evidence>
<gene>
    <name evidence="1" type="ORF">MARPO_0073s0016</name>
</gene>
<protein>
    <submittedName>
        <fullName evidence="1">Uncharacterized protein</fullName>
    </submittedName>
</protein>
<proteinExistence type="predicted"/>